<feature type="region of interest" description="Disordered" evidence="10">
    <location>
        <begin position="252"/>
        <end position="277"/>
    </location>
</feature>
<dbReference type="SUPFAM" id="SSF74653">
    <property type="entry name" value="TolA/TonB C-terminal domain"/>
    <property type="match status" value="1"/>
</dbReference>
<dbReference type="NCBIfam" id="TIGR01352">
    <property type="entry name" value="tonB_Cterm"/>
    <property type="match status" value="1"/>
</dbReference>
<reference evidence="13 14" key="1">
    <citation type="submission" date="2017-02" db="EMBL/GenBank/DDBJ databases">
        <authorList>
            <person name="Peterson S.W."/>
        </authorList>
    </citation>
    <scope>NUCLEOTIDE SEQUENCE [LARGE SCALE GENOMIC DNA]</scope>
    <source>
        <strain evidence="13 14">P15</strain>
    </source>
</reference>
<evidence type="ECO:0000256" key="7">
    <source>
        <dbReference type="ARBA" id="ARBA00022927"/>
    </source>
</evidence>
<dbReference type="InterPro" id="IPR037682">
    <property type="entry name" value="TonB_C"/>
</dbReference>
<feature type="signal peptide" evidence="11">
    <location>
        <begin position="1"/>
        <end position="24"/>
    </location>
</feature>
<keyword evidence="8" id="KW-1133">Transmembrane helix</keyword>
<dbReference type="STRING" id="428993.SAMN06296058_2797"/>
<feature type="compositionally biased region" description="Pro residues" evidence="10">
    <location>
        <begin position="262"/>
        <end position="277"/>
    </location>
</feature>
<dbReference type="Pfam" id="PF03544">
    <property type="entry name" value="TonB_C"/>
    <property type="match status" value="1"/>
</dbReference>
<keyword evidence="5" id="KW-0997">Cell inner membrane</keyword>
<dbReference type="Proteomes" id="UP000190341">
    <property type="component" value="Unassembled WGS sequence"/>
</dbReference>
<keyword evidence="4" id="KW-1003">Cell membrane</keyword>
<dbReference type="GO" id="GO:0015031">
    <property type="term" value="P:protein transport"/>
    <property type="evidence" value="ECO:0007669"/>
    <property type="project" value="UniProtKB-KW"/>
</dbReference>
<organism evidence="13 14">
    <name type="scientific">Pseudoxanthomonas indica</name>
    <dbReference type="NCBI Taxonomy" id="428993"/>
    <lineage>
        <taxon>Bacteria</taxon>
        <taxon>Pseudomonadati</taxon>
        <taxon>Pseudomonadota</taxon>
        <taxon>Gammaproteobacteria</taxon>
        <taxon>Lysobacterales</taxon>
        <taxon>Lysobacteraceae</taxon>
        <taxon>Pseudoxanthomonas</taxon>
    </lineage>
</organism>
<protein>
    <submittedName>
        <fullName evidence="13">TonB family C-terminal domain-containing protein</fullName>
    </submittedName>
</protein>
<evidence type="ECO:0000259" key="12">
    <source>
        <dbReference type="PROSITE" id="PS52015"/>
    </source>
</evidence>
<evidence type="ECO:0000256" key="1">
    <source>
        <dbReference type="ARBA" id="ARBA00004383"/>
    </source>
</evidence>
<comment type="subcellular location">
    <subcellularLocation>
        <location evidence="1">Cell inner membrane</location>
        <topology evidence="1">Single-pass membrane protein</topology>
        <orientation evidence="1">Periplasmic side</orientation>
    </subcellularLocation>
</comment>
<feature type="chain" id="PRO_5012188514" evidence="11">
    <location>
        <begin position="25"/>
        <end position="277"/>
    </location>
</feature>
<dbReference type="GO" id="GO:0055085">
    <property type="term" value="P:transmembrane transport"/>
    <property type="evidence" value="ECO:0007669"/>
    <property type="project" value="InterPro"/>
</dbReference>
<evidence type="ECO:0000313" key="13">
    <source>
        <dbReference type="EMBL" id="SKC77436.1"/>
    </source>
</evidence>
<dbReference type="PROSITE" id="PS52015">
    <property type="entry name" value="TONB_CTD"/>
    <property type="match status" value="1"/>
</dbReference>
<gene>
    <name evidence="13" type="ORF">SAMN06296058_2797</name>
</gene>
<evidence type="ECO:0000256" key="5">
    <source>
        <dbReference type="ARBA" id="ARBA00022519"/>
    </source>
</evidence>
<evidence type="ECO:0000256" key="9">
    <source>
        <dbReference type="ARBA" id="ARBA00023136"/>
    </source>
</evidence>
<dbReference type="InterPro" id="IPR006260">
    <property type="entry name" value="TonB/TolA_C"/>
</dbReference>
<evidence type="ECO:0000256" key="3">
    <source>
        <dbReference type="ARBA" id="ARBA00022448"/>
    </source>
</evidence>
<keyword evidence="9" id="KW-0472">Membrane</keyword>
<accession>A0A1T5LN92</accession>
<dbReference type="AlphaFoldDB" id="A0A1T5LN92"/>
<evidence type="ECO:0000313" key="14">
    <source>
        <dbReference type="Proteomes" id="UP000190341"/>
    </source>
</evidence>
<dbReference type="OrthoDB" id="6019623at2"/>
<dbReference type="RefSeq" id="WP_079725116.1">
    <property type="nucleotide sequence ID" value="NZ_BMCL01000001.1"/>
</dbReference>
<dbReference type="PANTHER" id="PTHR33446:SF2">
    <property type="entry name" value="PROTEIN TONB"/>
    <property type="match status" value="1"/>
</dbReference>
<evidence type="ECO:0000256" key="8">
    <source>
        <dbReference type="ARBA" id="ARBA00022989"/>
    </source>
</evidence>
<keyword evidence="6" id="KW-0812">Transmembrane</keyword>
<dbReference type="GO" id="GO:0031992">
    <property type="term" value="F:energy transducer activity"/>
    <property type="evidence" value="ECO:0007669"/>
    <property type="project" value="TreeGrafter"/>
</dbReference>
<feature type="domain" description="TonB C-terminal" evidence="12">
    <location>
        <begin position="22"/>
        <end position="116"/>
    </location>
</feature>
<evidence type="ECO:0000256" key="11">
    <source>
        <dbReference type="SAM" id="SignalP"/>
    </source>
</evidence>
<keyword evidence="11" id="KW-0732">Signal</keyword>
<name>A0A1T5LN92_9GAMM</name>
<keyword evidence="7" id="KW-0653">Protein transport</keyword>
<keyword evidence="14" id="KW-1185">Reference proteome</keyword>
<dbReference type="PANTHER" id="PTHR33446">
    <property type="entry name" value="PROTEIN TONB-RELATED"/>
    <property type="match status" value="1"/>
</dbReference>
<evidence type="ECO:0000256" key="6">
    <source>
        <dbReference type="ARBA" id="ARBA00022692"/>
    </source>
</evidence>
<evidence type="ECO:0000256" key="2">
    <source>
        <dbReference type="ARBA" id="ARBA00006555"/>
    </source>
</evidence>
<sequence>MKRHPRLRLLAMWLSLCASVSAHAGSAADLPIQPPHYPAELAKSGAEGTTILLLTTDTEGKVVAVEVETSSGYEALDQAATDAALLWRFNPAGNGQTMPRIRVPVEFRIPTPSESDDMAAATDTPSLEEHRHWQQLWQQMQVAPVATARDGSLPGYLTDPLPLPAESAEAIVQLLNEKATRQPESEDGVIRYEWSEGPLISFYEVFDAGWSNNLTVLRSRLVTDGQHAFWMQRYQCDAPDPAECTRFEARLRKAPRQRGLDPPLPPPPPPPPAPPPA</sequence>
<keyword evidence="3" id="KW-0813">Transport</keyword>
<dbReference type="Gene3D" id="3.30.1150.10">
    <property type="match status" value="1"/>
</dbReference>
<dbReference type="EMBL" id="FUZV01000002">
    <property type="protein sequence ID" value="SKC77436.1"/>
    <property type="molecule type" value="Genomic_DNA"/>
</dbReference>
<dbReference type="InterPro" id="IPR051045">
    <property type="entry name" value="TonB-dependent_transducer"/>
</dbReference>
<evidence type="ECO:0000256" key="10">
    <source>
        <dbReference type="SAM" id="MobiDB-lite"/>
    </source>
</evidence>
<evidence type="ECO:0000256" key="4">
    <source>
        <dbReference type="ARBA" id="ARBA00022475"/>
    </source>
</evidence>
<proteinExistence type="inferred from homology"/>
<dbReference type="GO" id="GO:0098797">
    <property type="term" value="C:plasma membrane protein complex"/>
    <property type="evidence" value="ECO:0007669"/>
    <property type="project" value="TreeGrafter"/>
</dbReference>
<comment type="similarity">
    <text evidence="2">Belongs to the TonB family.</text>
</comment>